<evidence type="ECO:0000256" key="2">
    <source>
        <dbReference type="ARBA" id="ARBA00010199"/>
    </source>
</evidence>
<feature type="transmembrane region" description="Helical" evidence="8">
    <location>
        <begin position="53"/>
        <end position="76"/>
    </location>
</feature>
<feature type="transmembrane region" description="Helical" evidence="8">
    <location>
        <begin position="248"/>
        <end position="266"/>
    </location>
</feature>
<gene>
    <name evidence="9" type="ORF">FZC74_01840</name>
</gene>
<feature type="transmembrane region" description="Helical" evidence="8">
    <location>
        <begin position="384"/>
        <end position="404"/>
    </location>
</feature>
<proteinExistence type="inferred from homology"/>
<feature type="transmembrane region" description="Helical" evidence="8">
    <location>
        <begin position="83"/>
        <end position="109"/>
    </location>
</feature>
<comment type="similarity">
    <text evidence="2">Belongs to the multi antimicrobial extrusion (MATE) (TC 2.A.66.1) family.</text>
</comment>
<dbReference type="PIRSF" id="PIRSF006603">
    <property type="entry name" value="DinF"/>
    <property type="match status" value="1"/>
</dbReference>
<keyword evidence="3" id="KW-0813">Transport</keyword>
<feature type="transmembrane region" description="Helical" evidence="8">
    <location>
        <begin position="348"/>
        <end position="372"/>
    </location>
</feature>
<keyword evidence="7 8" id="KW-0472">Membrane</keyword>
<dbReference type="GO" id="GO:0015297">
    <property type="term" value="F:antiporter activity"/>
    <property type="evidence" value="ECO:0007669"/>
    <property type="project" value="InterPro"/>
</dbReference>
<dbReference type="CDD" id="cd13134">
    <property type="entry name" value="MATE_like_8"/>
    <property type="match status" value="1"/>
</dbReference>
<feature type="transmembrane region" description="Helical" evidence="8">
    <location>
        <begin position="410"/>
        <end position="432"/>
    </location>
</feature>
<comment type="subcellular location">
    <subcellularLocation>
        <location evidence="1">Cell membrane</location>
        <topology evidence="1">Multi-pass membrane protein</topology>
    </subcellularLocation>
</comment>
<evidence type="ECO:0000256" key="7">
    <source>
        <dbReference type="ARBA" id="ARBA00023136"/>
    </source>
</evidence>
<reference evidence="9 10" key="1">
    <citation type="submission" date="2019-08" db="EMBL/GenBank/DDBJ databases">
        <title>Bacillus genomes from the desert of Cuatro Cienegas, Coahuila.</title>
        <authorList>
            <person name="Olmedo-Alvarez G."/>
        </authorList>
    </citation>
    <scope>NUCLEOTIDE SEQUENCE [LARGE SCALE GENOMIC DNA]</scope>
    <source>
        <strain evidence="9 10">CH88_3T</strain>
    </source>
</reference>
<comment type="caution">
    <text evidence="9">The sequence shown here is derived from an EMBL/GenBank/DDBJ whole genome shotgun (WGS) entry which is preliminary data.</text>
</comment>
<dbReference type="PANTHER" id="PTHR42925">
    <property type="entry name" value="MULTIDRUG AND TOXIN EFFLUX PROTEIN MATE FAMILY"/>
    <property type="match status" value="1"/>
</dbReference>
<keyword evidence="4" id="KW-1003">Cell membrane</keyword>
<dbReference type="Proteomes" id="UP000323393">
    <property type="component" value="Unassembled WGS sequence"/>
</dbReference>
<keyword evidence="6 8" id="KW-1133">Transmembrane helix</keyword>
<dbReference type="RefSeq" id="WP_148964739.1">
    <property type="nucleotide sequence ID" value="NZ_VTEU01000001.1"/>
</dbReference>
<dbReference type="InterPro" id="IPR047135">
    <property type="entry name" value="YsiQ"/>
</dbReference>
<evidence type="ECO:0000256" key="5">
    <source>
        <dbReference type="ARBA" id="ARBA00022692"/>
    </source>
</evidence>
<dbReference type="GO" id="GO:0042910">
    <property type="term" value="F:xenobiotic transmembrane transporter activity"/>
    <property type="evidence" value="ECO:0007669"/>
    <property type="project" value="InterPro"/>
</dbReference>
<evidence type="ECO:0000256" key="1">
    <source>
        <dbReference type="ARBA" id="ARBA00004651"/>
    </source>
</evidence>
<sequence>MKETNTKKLTLFALTWPIFIEVLLHMLMGNADILMLSQYSDDSVAAVGVANQILFMLIVMFGFIATGTTILVAQYLGSKNREIAAEVTVVSIGANLIFSVAISMLVFLFSSKLLLLMDLPPELLTEADSYLKIVGIFSFVQALVITMGATIRSYGFTRDAMYVTIGMNIINVIGNYLFIFGPFGIPVLGVEGVAISTVTSRALGLIVITILLFKRIEEPLPFKKMFRLPVSHLKNLLKIGIPSAGEHLSYNTSQIVITYFIVMIGTEALTTKVYAQSLMMFIFLFSVAISQGTQIMIGHQIGAGKVEEAYKRCIKSLRLAILISILTAIPIAFFSDTLLGFFTDNPDIIALGGTLILFTVILEPGRSFNLVVINALRAAGDVRFPVYIGILSMWGVSVTVSYVLGIHFGFGLVGVWIAMILDEWLRGIIMLYRWKSRIWVTKSFVHDKTS</sequence>
<feature type="transmembrane region" description="Helical" evidence="8">
    <location>
        <begin position="319"/>
        <end position="342"/>
    </location>
</feature>
<evidence type="ECO:0000256" key="8">
    <source>
        <dbReference type="SAM" id="Phobius"/>
    </source>
</evidence>
<dbReference type="PANTHER" id="PTHR42925:SF1">
    <property type="entry name" value="VIRULENCE FACTOR MVIN"/>
    <property type="match status" value="1"/>
</dbReference>
<protein>
    <submittedName>
        <fullName evidence="9">MATE family efflux transporter</fullName>
    </submittedName>
</protein>
<evidence type="ECO:0000256" key="4">
    <source>
        <dbReference type="ARBA" id="ARBA00022475"/>
    </source>
</evidence>
<evidence type="ECO:0000256" key="3">
    <source>
        <dbReference type="ARBA" id="ARBA00022448"/>
    </source>
</evidence>
<feature type="transmembrane region" description="Helical" evidence="8">
    <location>
        <begin position="12"/>
        <end position="33"/>
    </location>
</feature>
<dbReference type="GO" id="GO:0005886">
    <property type="term" value="C:plasma membrane"/>
    <property type="evidence" value="ECO:0007669"/>
    <property type="project" value="UniProtKB-SubCell"/>
</dbReference>
<dbReference type="NCBIfam" id="TIGR00797">
    <property type="entry name" value="matE"/>
    <property type="match status" value="1"/>
</dbReference>
<dbReference type="AlphaFoldDB" id="A0AA95B7P5"/>
<keyword evidence="5 8" id="KW-0812">Transmembrane</keyword>
<evidence type="ECO:0000256" key="6">
    <source>
        <dbReference type="ARBA" id="ARBA00022989"/>
    </source>
</evidence>
<feature type="transmembrane region" description="Helical" evidence="8">
    <location>
        <begin position="193"/>
        <end position="213"/>
    </location>
</feature>
<dbReference type="InterPro" id="IPR002528">
    <property type="entry name" value="MATE_fam"/>
</dbReference>
<dbReference type="InterPro" id="IPR048279">
    <property type="entry name" value="MdtK-like"/>
</dbReference>
<name>A0AA95B7P5_9BACI</name>
<feature type="transmembrane region" description="Helical" evidence="8">
    <location>
        <begin position="129"/>
        <end position="149"/>
    </location>
</feature>
<evidence type="ECO:0000313" key="10">
    <source>
        <dbReference type="Proteomes" id="UP000323393"/>
    </source>
</evidence>
<accession>A0AA95B7P5</accession>
<dbReference type="Pfam" id="PF01554">
    <property type="entry name" value="MatE"/>
    <property type="match status" value="2"/>
</dbReference>
<organism evidence="9 10">
    <name type="scientific">Sutcliffiella horikoshii</name>
    <dbReference type="NCBI Taxonomy" id="79883"/>
    <lineage>
        <taxon>Bacteria</taxon>
        <taxon>Bacillati</taxon>
        <taxon>Bacillota</taxon>
        <taxon>Bacilli</taxon>
        <taxon>Bacillales</taxon>
        <taxon>Bacillaceae</taxon>
        <taxon>Sutcliffiella</taxon>
    </lineage>
</organism>
<feature type="transmembrane region" description="Helical" evidence="8">
    <location>
        <begin position="161"/>
        <end position="181"/>
    </location>
</feature>
<feature type="transmembrane region" description="Helical" evidence="8">
    <location>
        <begin position="278"/>
        <end position="298"/>
    </location>
</feature>
<evidence type="ECO:0000313" key="9">
    <source>
        <dbReference type="EMBL" id="TYS61042.1"/>
    </source>
</evidence>
<dbReference type="EMBL" id="VTEU01000001">
    <property type="protein sequence ID" value="TYS61042.1"/>
    <property type="molecule type" value="Genomic_DNA"/>
</dbReference>